<sequence>MGKILYADKEVITYEHYEGADYLTGGLDEFTTFGGSGENEFNVAEDSEDNVFPGGATTSADDLHFTAFGVDSLSDLVGKDMEWKEDIVFVDGVPDFDLDPKAGDALGPVFLCKGGVGFYLINMKTKIPQFRGQPNRSGMARLRPADASNAHQETEEEERDHPRTGLNSVGSTNNMQPTIEGKPTTRG</sequence>
<protein>
    <submittedName>
        <fullName evidence="2">Uncharacterized protein</fullName>
    </submittedName>
</protein>
<evidence type="ECO:0000313" key="3">
    <source>
        <dbReference type="Proteomes" id="UP001165065"/>
    </source>
</evidence>
<proteinExistence type="predicted"/>
<evidence type="ECO:0000313" key="2">
    <source>
        <dbReference type="EMBL" id="GMI48282.1"/>
    </source>
</evidence>
<accession>A0A9W7LG54</accession>
<reference evidence="3" key="1">
    <citation type="journal article" date="2023" name="Commun. Biol.">
        <title>Genome analysis of Parmales, the sister group of diatoms, reveals the evolutionary specialization of diatoms from phago-mixotrophs to photoautotrophs.</title>
        <authorList>
            <person name="Ban H."/>
            <person name="Sato S."/>
            <person name="Yoshikawa S."/>
            <person name="Yamada K."/>
            <person name="Nakamura Y."/>
            <person name="Ichinomiya M."/>
            <person name="Sato N."/>
            <person name="Blanc-Mathieu R."/>
            <person name="Endo H."/>
            <person name="Kuwata A."/>
            <person name="Ogata H."/>
        </authorList>
    </citation>
    <scope>NUCLEOTIDE SEQUENCE [LARGE SCALE GENOMIC DNA]</scope>
</reference>
<comment type="caution">
    <text evidence="2">The sequence shown here is derived from an EMBL/GenBank/DDBJ whole genome shotgun (WGS) entry which is preliminary data.</text>
</comment>
<organism evidence="2 3">
    <name type="scientific">Triparma columacea</name>
    <dbReference type="NCBI Taxonomy" id="722753"/>
    <lineage>
        <taxon>Eukaryota</taxon>
        <taxon>Sar</taxon>
        <taxon>Stramenopiles</taxon>
        <taxon>Ochrophyta</taxon>
        <taxon>Bolidophyceae</taxon>
        <taxon>Parmales</taxon>
        <taxon>Triparmaceae</taxon>
        <taxon>Triparma</taxon>
    </lineage>
</organism>
<dbReference type="Proteomes" id="UP001165065">
    <property type="component" value="Unassembled WGS sequence"/>
</dbReference>
<feature type="region of interest" description="Disordered" evidence="1">
    <location>
        <begin position="131"/>
        <end position="187"/>
    </location>
</feature>
<keyword evidence="3" id="KW-1185">Reference proteome</keyword>
<gene>
    <name evidence="2" type="ORF">TrCOL_g6685</name>
</gene>
<dbReference type="OrthoDB" id="10446393at2759"/>
<dbReference type="EMBL" id="BRYA01000384">
    <property type="protein sequence ID" value="GMI48282.1"/>
    <property type="molecule type" value="Genomic_DNA"/>
</dbReference>
<name>A0A9W7LG54_9STRA</name>
<feature type="compositionally biased region" description="Polar residues" evidence="1">
    <location>
        <begin position="165"/>
        <end position="177"/>
    </location>
</feature>
<dbReference type="AlphaFoldDB" id="A0A9W7LG54"/>
<evidence type="ECO:0000256" key="1">
    <source>
        <dbReference type="SAM" id="MobiDB-lite"/>
    </source>
</evidence>